<dbReference type="AlphaFoldDB" id="X0Z174"/>
<dbReference type="EMBL" id="BART01003869">
    <property type="protein sequence ID" value="GAG62805.1"/>
    <property type="molecule type" value="Genomic_DNA"/>
</dbReference>
<accession>X0Z174</accession>
<protein>
    <submittedName>
        <fullName evidence="1">Uncharacterized protein</fullName>
    </submittedName>
</protein>
<organism evidence="1">
    <name type="scientific">marine sediment metagenome</name>
    <dbReference type="NCBI Taxonomy" id="412755"/>
    <lineage>
        <taxon>unclassified sequences</taxon>
        <taxon>metagenomes</taxon>
        <taxon>ecological metagenomes</taxon>
    </lineage>
</organism>
<proteinExistence type="predicted"/>
<reference evidence="1" key="1">
    <citation type="journal article" date="2014" name="Front. Microbiol.">
        <title>High frequency of phylogenetically diverse reductive dehalogenase-homologous genes in deep subseafloor sedimentary metagenomes.</title>
        <authorList>
            <person name="Kawai M."/>
            <person name="Futagami T."/>
            <person name="Toyoda A."/>
            <person name="Takaki Y."/>
            <person name="Nishi S."/>
            <person name="Hori S."/>
            <person name="Arai W."/>
            <person name="Tsubouchi T."/>
            <person name="Morono Y."/>
            <person name="Uchiyama I."/>
            <person name="Ito T."/>
            <person name="Fujiyama A."/>
            <person name="Inagaki F."/>
            <person name="Takami H."/>
        </authorList>
    </citation>
    <scope>NUCLEOTIDE SEQUENCE</scope>
    <source>
        <strain evidence="1">Expedition CK06-06</strain>
    </source>
</reference>
<sequence>MSLILRNEEFLERSLEDPEAFGWSFTLTNPLGESQEITGQARHINMLIDIETGADVQQEQASVTPRLSTITIGEPKKDWLVTVKDTAGNEYECYVVLAIPDRTMGMIVLKLGLLEVP</sequence>
<name>X0Z174_9ZZZZ</name>
<evidence type="ECO:0000313" key="1">
    <source>
        <dbReference type="EMBL" id="GAG62805.1"/>
    </source>
</evidence>
<comment type="caution">
    <text evidence="1">The sequence shown here is derived from an EMBL/GenBank/DDBJ whole genome shotgun (WGS) entry which is preliminary data.</text>
</comment>
<gene>
    <name evidence="1" type="ORF">S01H4_10231</name>
</gene>